<dbReference type="Proteomes" id="UP001163603">
    <property type="component" value="Chromosome 2"/>
</dbReference>
<protein>
    <submittedName>
        <fullName evidence="1">Uncharacterized protein</fullName>
    </submittedName>
</protein>
<gene>
    <name evidence="1" type="ORF">Pint_16428</name>
</gene>
<dbReference type="EMBL" id="CM047737">
    <property type="protein sequence ID" value="KAJ0049050.1"/>
    <property type="molecule type" value="Genomic_DNA"/>
</dbReference>
<accession>A0ACC0ZBW5</accession>
<sequence length="101" mass="11904">MVRGEVMRAYRDLIRPIRYSFAGNTMMLRESVEEIRKRFIKNRHVNSNNEIQKLLECAHLFSLLIRSLIAKAELNQRGGLEFEIEGGKRDRRLPKNAYKKA</sequence>
<evidence type="ECO:0000313" key="1">
    <source>
        <dbReference type="EMBL" id="KAJ0049050.1"/>
    </source>
</evidence>
<organism evidence="1 2">
    <name type="scientific">Pistacia integerrima</name>
    <dbReference type="NCBI Taxonomy" id="434235"/>
    <lineage>
        <taxon>Eukaryota</taxon>
        <taxon>Viridiplantae</taxon>
        <taxon>Streptophyta</taxon>
        <taxon>Embryophyta</taxon>
        <taxon>Tracheophyta</taxon>
        <taxon>Spermatophyta</taxon>
        <taxon>Magnoliopsida</taxon>
        <taxon>eudicotyledons</taxon>
        <taxon>Gunneridae</taxon>
        <taxon>Pentapetalae</taxon>
        <taxon>rosids</taxon>
        <taxon>malvids</taxon>
        <taxon>Sapindales</taxon>
        <taxon>Anacardiaceae</taxon>
        <taxon>Pistacia</taxon>
    </lineage>
</organism>
<keyword evidence="2" id="KW-1185">Reference proteome</keyword>
<evidence type="ECO:0000313" key="2">
    <source>
        <dbReference type="Proteomes" id="UP001163603"/>
    </source>
</evidence>
<proteinExistence type="predicted"/>
<reference evidence="2" key="1">
    <citation type="journal article" date="2023" name="G3 (Bethesda)">
        <title>Genome assembly and association tests identify interacting loci associated with vigor, precocity, and sex in interspecific pistachio rootstocks.</title>
        <authorList>
            <person name="Palmer W."/>
            <person name="Jacygrad E."/>
            <person name="Sagayaradj S."/>
            <person name="Cavanaugh K."/>
            <person name="Han R."/>
            <person name="Bertier L."/>
            <person name="Beede B."/>
            <person name="Kafkas S."/>
            <person name="Golino D."/>
            <person name="Preece J."/>
            <person name="Michelmore R."/>
        </authorList>
    </citation>
    <scope>NUCLEOTIDE SEQUENCE [LARGE SCALE GENOMIC DNA]</scope>
</reference>
<name>A0ACC0ZBW5_9ROSI</name>
<comment type="caution">
    <text evidence="1">The sequence shown here is derived from an EMBL/GenBank/DDBJ whole genome shotgun (WGS) entry which is preliminary data.</text>
</comment>